<dbReference type="PANTHER" id="PTHR31272:SF9">
    <property type="entry name" value="BLL1027 PROTEIN"/>
    <property type="match status" value="1"/>
</dbReference>
<accession>A0A0F9Q806</accession>
<keyword evidence="5 6" id="KW-0472">Membrane</keyword>
<dbReference type="EMBL" id="LAZR01002200">
    <property type="protein sequence ID" value="KKN33152.1"/>
    <property type="molecule type" value="Genomic_DNA"/>
</dbReference>
<evidence type="ECO:0000256" key="6">
    <source>
        <dbReference type="SAM" id="Phobius"/>
    </source>
</evidence>
<comment type="similarity">
    <text evidence="2">Belongs to the DsbD family.</text>
</comment>
<organism evidence="8">
    <name type="scientific">marine sediment metagenome</name>
    <dbReference type="NCBI Taxonomy" id="412755"/>
    <lineage>
        <taxon>unclassified sequences</taxon>
        <taxon>metagenomes</taxon>
        <taxon>ecological metagenomes</taxon>
    </lineage>
</organism>
<dbReference type="GO" id="GO:0016020">
    <property type="term" value="C:membrane"/>
    <property type="evidence" value="ECO:0007669"/>
    <property type="project" value="UniProtKB-SubCell"/>
</dbReference>
<evidence type="ECO:0000256" key="5">
    <source>
        <dbReference type="ARBA" id="ARBA00023136"/>
    </source>
</evidence>
<proteinExistence type="inferred from homology"/>
<evidence type="ECO:0000313" key="8">
    <source>
        <dbReference type="EMBL" id="KKN33152.1"/>
    </source>
</evidence>
<feature type="transmembrane region" description="Helical" evidence="6">
    <location>
        <begin position="75"/>
        <end position="96"/>
    </location>
</feature>
<protein>
    <recommendedName>
        <fullName evidence="7">Cytochrome C biogenesis protein transmembrane domain-containing protein</fullName>
    </recommendedName>
</protein>
<evidence type="ECO:0000256" key="3">
    <source>
        <dbReference type="ARBA" id="ARBA00022692"/>
    </source>
</evidence>
<feature type="transmembrane region" description="Helical" evidence="6">
    <location>
        <begin position="228"/>
        <end position="251"/>
    </location>
</feature>
<keyword evidence="4 6" id="KW-1133">Transmembrane helix</keyword>
<feature type="transmembrane region" description="Helical" evidence="6">
    <location>
        <begin position="45"/>
        <end position="69"/>
    </location>
</feature>
<name>A0A0F9Q806_9ZZZZ</name>
<feature type="transmembrane region" description="Helical" evidence="6">
    <location>
        <begin position="182"/>
        <end position="207"/>
    </location>
</feature>
<dbReference type="InterPro" id="IPR003834">
    <property type="entry name" value="Cyt_c_assmbl_TM_dom"/>
</dbReference>
<feature type="domain" description="Cytochrome C biogenesis protein transmembrane" evidence="7">
    <location>
        <begin position="7"/>
        <end position="240"/>
    </location>
</feature>
<comment type="subcellular location">
    <subcellularLocation>
        <location evidence="1">Membrane</location>
        <topology evidence="1">Multi-pass membrane protein</topology>
    </subcellularLocation>
</comment>
<feature type="transmembrane region" description="Helical" evidence="6">
    <location>
        <begin position="6"/>
        <end position="33"/>
    </location>
</feature>
<sequence length="254" mass="28406">MPELFIFILALVGGIASFIAPCNVIVLPTFISYIGSQANGIKKGLFMSLFFSIGFCLTFGLISTLFIFISGFIRFSVWFKIFSGITIIMLSIYVFFSKSFKRSLPIYDMSSNNSGEQPYTRTSTNTTVETNNSVEKQEVPVYKYEGFSGSFILGFSQGYVWIGCNTPIYIIIILTVSNQADFWLGIVIFFVFALGIMIPFIMIGTFIGMIRKRILVKLIKLGSKIHKIFAVVMLYIGIEILLSAYGIVGLIPFI</sequence>
<comment type="caution">
    <text evidence="8">The sequence shown here is derived from an EMBL/GenBank/DDBJ whole genome shotgun (WGS) entry which is preliminary data.</text>
</comment>
<evidence type="ECO:0000259" key="7">
    <source>
        <dbReference type="Pfam" id="PF02683"/>
    </source>
</evidence>
<gene>
    <name evidence="8" type="ORF">LCGC14_0806750</name>
</gene>
<dbReference type="AlphaFoldDB" id="A0A0F9Q806"/>
<dbReference type="PANTHER" id="PTHR31272">
    <property type="entry name" value="CYTOCHROME C-TYPE BIOGENESIS PROTEIN HI_1454-RELATED"/>
    <property type="match status" value="1"/>
</dbReference>
<evidence type="ECO:0000256" key="1">
    <source>
        <dbReference type="ARBA" id="ARBA00004141"/>
    </source>
</evidence>
<dbReference type="InterPro" id="IPR051790">
    <property type="entry name" value="Cytochrome_c-biogenesis_DsbD"/>
</dbReference>
<feature type="transmembrane region" description="Helical" evidence="6">
    <location>
        <begin position="158"/>
        <end position="176"/>
    </location>
</feature>
<evidence type="ECO:0000256" key="4">
    <source>
        <dbReference type="ARBA" id="ARBA00022989"/>
    </source>
</evidence>
<dbReference type="Pfam" id="PF02683">
    <property type="entry name" value="DsbD_TM"/>
    <property type="match status" value="1"/>
</dbReference>
<keyword evidence="3 6" id="KW-0812">Transmembrane</keyword>
<evidence type="ECO:0000256" key="2">
    <source>
        <dbReference type="ARBA" id="ARBA00006143"/>
    </source>
</evidence>
<reference evidence="8" key="1">
    <citation type="journal article" date="2015" name="Nature">
        <title>Complex archaea that bridge the gap between prokaryotes and eukaryotes.</title>
        <authorList>
            <person name="Spang A."/>
            <person name="Saw J.H."/>
            <person name="Jorgensen S.L."/>
            <person name="Zaremba-Niedzwiedzka K."/>
            <person name="Martijn J."/>
            <person name="Lind A.E."/>
            <person name="van Eijk R."/>
            <person name="Schleper C."/>
            <person name="Guy L."/>
            <person name="Ettema T.J."/>
        </authorList>
    </citation>
    <scope>NUCLEOTIDE SEQUENCE</scope>
</reference>
<dbReference type="GO" id="GO:0017004">
    <property type="term" value="P:cytochrome complex assembly"/>
    <property type="evidence" value="ECO:0007669"/>
    <property type="project" value="InterPro"/>
</dbReference>